<reference evidence="2" key="1">
    <citation type="submission" date="2013-11" db="EMBL/GenBank/DDBJ databases">
        <title>Genome sequence of the fusiform rust pathogen reveals effectors for host alternation and coevolution with pine.</title>
        <authorList>
            <consortium name="DOE Joint Genome Institute"/>
            <person name="Smith K."/>
            <person name="Pendleton A."/>
            <person name="Kubisiak T."/>
            <person name="Anderson C."/>
            <person name="Salamov A."/>
            <person name="Aerts A."/>
            <person name="Riley R."/>
            <person name="Clum A."/>
            <person name="Lindquist E."/>
            <person name="Ence D."/>
            <person name="Campbell M."/>
            <person name="Kronenberg Z."/>
            <person name="Feau N."/>
            <person name="Dhillon B."/>
            <person name="Hamelin R."/>
            <person name="Burleigh J."/>
            <person name="Smith J."/>
            <person name="Yandell M."/>
            <person name="Nelson C."/>
            <person name="Grigoriev I."/>
            <person name="Davis J."/>
        </authorList>
    </citation>
    <scope>NUCLEOTIDE SEQUENCE</scope>
    <source>
        <strain evidence="2">G11</strain>
    </source>
</reference>
<evidence type="ECO:0000256" key="1">
    <source>
        <dbReference type="SAM" id="MobiDB-lite"/>
    </source>
</evidence>
<dbReference type="EMBL" id="MU167409">
    <property type="protein sequence ID" value="KAG0140960.1"/>
    <property type="molecule type" value="Genomic_DNA"/>
</dbReference>
<sequence length="228" mass="25428">MSLPPLLPPDPRRHHSQQQIHRMDASDARHSGGSWADEMDVEDHLQSQSTEDELMDAWIEATRHTGSDGNVILSPIVVKLVTALLRKVTTVLKDACKAHHRVDRLEVRMAELASKPHPLPPRPMSWAAAAKQKPTQETARIQTNDRPPPPPSPKVINEFKTSALVIRRVPDQTPFEGMTAAQIIQSMNLALETIGAELTRQPICISMVAVLRPSGDIKMHTTTRHDMR</sequence>
<dbReference type="Proteomes" id="UP000886653">
    <property type="component" value="Unassembled WGS sequence"/>
</dbReference>
<feature type="region of interest" description="Disordered" evidence="1">
    <location>
        <begin position="132"/>
        <end position="156"/>
    </location>
</feature>
<organism evidence="2 3">
    <name type="scientific">Cronartium quercuum f. sp. fusiforme G11</name>
    <dbReference type="NCBI Taxonomy" id="708437"/>
    <lineage>
        <taxon>Eukaryota</taxon>
        <taxon>Fungi</taxon>
        <taxon>Dikarya</taxon>
        <taxon>Basidiomycota</taxon>
        <taxon>Pucciniomycotina</taxon>
        <taxon>Pucciniomycetes</taxon>
        <taxon>Pucciniales</taxon>
        <taxon>Coleosporiaceae</taxon>
        <taxon>Cronartium</taxon>
    </lineage>
</organism>
<dbReference type="OrthoDB" id="10272424at2759"/>
<comment type="caution">
    <text evidence="2">The sequence shown here is derived from an EMBL/GenBank/DDBJ whole genome shotgun (WGS) entry which is preliminary data.</text>
</comment>
<feature type="compositionally biased region" description="Polar residues" evidence="1">
    <location>
        <begin position="133"/>
        <end position="145"/>
    </location>
</feature>
<accession>A0A9P6NBV5</accession>
<evidence type="ECO:0000313" key="2">
    <source>
        <dbReference type="EMBL" id="KAG0140960.1"/>
    </source>
</evidence>
<gene>
    <name evidence="2" type="ORF">CROQUDRAFT_664460</name>
</gene>
<name>A0A9P6NBV5_9BASI</name>
<dbReference type="AlphaFoldDB" id="A0A9P6NBV5"/>
<protein>
    <submittedName>
        <fullName evidence="2">Uncharacterized protein</fullName>
    </submittedName>
</protein>
<feature type="region of interest" description="Disordered" evidence="1">
    <location>
        <begin position="1"/>
        <end position="35"/>
    </location>
</feature>
<proteinExistence type="predicted"/>
<evidence type="ECO:0000313" key="3">
    <source>
        <dbReference type="Proteomes" id="UP000886653"/>
    </source>
</evidence>
<feature type="compositionally biased region" description="Basic and acidic residues" evidence="1">
    <location>
        <begin position="21"/>
        <end position="30"/>
    </location>
</feature>
<keyword evidence="3" id="KW-1185">Reference proteome</keyword>